<dbReference type="Pfam" id="PF09697">
    <property type="entry name" value="Porph_ging"/>
    <property type="match status" value="1"/>
</dbReference>
<evidence type="ECO:0000313" key="3">
    <source>
        <dbReference type="Proteomes" id="UP000198555"/>
    </source>
</evidence>
<reference evidence="4" key="4">
    <citation type="submission" date="2018-11" db="EMBL/GenBank/DDBJ databases">
        <title>Proposal to divide the Flavobacteriaceae and reorganize its genera based on Amino Acid Identity values calculated from whole genome sequences.</title>
        <authorList>
            <person name="Nicholson A.C."/>
            <person name="Gulvik C.A."/>
            <person name="Whitney A.M."/>
            <person name="Humrighouse B.W."/>
            <person name="Bell M."/>
            <person name="Holmes B."/>
            <person name="Steigerwalt A."/>
            <person name="Villarma A."/>
            <person name="Sheth M."/>
            <person name="Batra D."/>
            <person name="Pryor J."/>
            <person name="Bernardet J.-F."/>
            <person name="Hugo C."/>
            <person name="Kampfer P."/>
            <person name="Newman J."/>
            <person name="Mcquiston J.R."/>
        </authorList>
    </citation>
    <scope>NUCLEOTIDE SEQUENCE [LARGE SCALE GENOMIC DNA]</scope>
    <source>
        <strain evidence="4">DSM 22165</strain>
    </source>
</reference>
<dbReference type="STRING" id="420404.SAMN05421793_11340"/>
<proteinExistence type="predicted"/>
<reference evidence="4" key="3">
    <citation type="submission" date="2018-11" db="EMBL/GenBank/DDBJ databases">
        <title>Proposal to divide the Flavobacteriaceae and reorganize its genera based on Amino Acid Identity values calculated from whole genome sequences.</title>
        <authorList>
            <person name="Nicholson A.C."/>
            <person name="Gulvik C.A."/>
            <person name="Whitney A.M."/>
            <person name="Humrighouse B.W."/>
            <person name="Bell M."/>
            <person name="Holmes B."/>
            <person name="Steigerwalt A."/>
            <person name="Villarma A."/>
            <person name="Sheth M."/>
            <person name="Batra D."/>
            <person name="Pryor J."/>
            <person name="Bernardet J.-F."/>
            <person name="Hugo C."/>
            <person name="Kampfer P."/>
            <person name="Newman J."/>
            <person name="Mcquiston J."/>
        </authorList>
    </citation>
    <scope>NUCLEOTIDE SEQUENCE [LARGE SCALE GENOMIC DNA]</scope>
    <source>
        <strain evidence="4">DSM 22165</strain>
    </source>
</reference>
<evidence type="ECO:0000313" key="1">
    <source>
        <dbReference type="EMBL" id="ROI14920.1"/>
    </source>
</evidence>
<evidence type="ECO:0000313" key="4">
    <source>
        <dbReference type="Proteomes" id="UP000267623"/>
    </source>
</evidence>
<keyword evidence="3" id="KW-1185">Reference proteome</keyword>
<dbReference type="Proteomes" id="UP000267623">
    <property type="component" value="Unassembled WGS sequence"/>
</dbReference>
<protein>
    <submittedName>
        <fullName evidence="2">GLPGLI family protein</fullName>
    </submittedName>
</protein>
<reference evidence="3" key="1">
    <citation type="submission" date="2016-10" db="EMBL/GenBank/DDBJ databases">
        <authorList>
            <person name="Varghese N."/>
            <person name="Submissions S."/>
        </authorList>
    </citation>
    <scope>NUCLEOTIDE SEQUENCE [LARGE SCALE GENOMIC DNA]</scope>
    <source>
        <strain evidence="3">DSM 19326</strain>
    </source>
</reference>
<dbReference type="EMBL" id="FNWX01000013">
    <property type="protein sequence ID" value="SEH58257.1"/>
    <property type="molecule type" value="Genomic_DNA"/>
</dbReference>
<accession>A0A1H6J7U5</accession>
<dbReference type="Proteomes" id="UP000198555">
    <property type="component" value="Unassembled WGS sequence"/>
</dbReference>
<dbReference type="NCBIfam" id="TIGR01200">
    <property type="entry name" value="GLPGLI"/>
    <property type="match status" value="1"/>
</dbReference>
<evidence type="ECO:0000313" key="2">
    <source>
        <dbReference type="EMBL" id="SEH58257.1"/>
    </source>
</evidence>
<gene>
    <name evidence="1" type="ORF">EGH73_00530</name>
    <name evidence="2" type="ORF">SAMN05421793_11340</name>
</gene>
<organism evidence="2 3">
    <name type="scientific">Epilithonimonas hominis</name>
    <dbReference type="NCBI Taxonomy" id="420404"/>
    <lineage>
        <taxon>Bacteria</taxon>
        <taxon>Pseudomonadati</taxon>
        <taxon>Bacteroidota</taxon>
        <taxon>Flavobacteriia</taxon>
        <taxon>Flavobacteriales</taxon>
        <taxon>Weeksellaceae</taxon>
        <taxon>Chryseobacterium group</taxon>
        <taxon>Epilithonimonas</taxon>
    </lineage>
</organism>
<dbReference type="RefSeq" id="WP_089769489.1">
    <property type="nucleotide sequence ID" value="NZ_DALZAR010000038.1"/>
</dbReference>
<reference evidence="2" key="2">
    <citation type="submission" date="2016-10" db="EMBL/GenBank/DDBJ databases">
        <authorList>
            <person name="de Groot N.N."/>
        </authorList>
    </citation>
    <scope>NUCLEOTIDE SEQUENCE [LARGE SCALE GENOMIC DNA]</scope>
    <source>
        <strain evidence="2">DSM 19326</strain>
    </source>
</reference>
<dbReference type="AlphaFoldDB" id="A0A1H6J7U5"/>
<dbReference type="EMBL" id="RJTU01000008">
    <property type="protein sequence ID" value="ROI14920.1"/>
    <property type="molecule type" value="Genomic_DNA"/>
</dbReference>
<dbReference type="InterPro" id="IPR005901">
    <property type="entry name" value="GLPGLI"/>
</dbReference>
<sequence>MKNITNSIILVLIFVGNFIFSQEFKKDSLRGDFIYQLRAKPDSLNLSYIYDELFSLQIGDNYSVFNSLKSLKRDSIVSSVVRKGFSDKGTAIDFRNVSLPKTKYPYTIIQSQNKISFFETVLMSPLTYSEPVLKNWKIFGEEKKISTFLCKRAEIDYKGRHWIAWYTPDIPFQKGPYKFSGLPGLIVKISDSKGDYDFELVKSTKSSELKGRLIVLNYNKIENATETTPLKIDQAKQNLKNNPVGNLESLGVNVTEEQKNSFRNRLREQNNKRENRLELEF</sequence>
<name>A0A1H6J7U5_9FLAO</name>